<dbReference type="AlphaFoldDB" id="D4K459"/>
<evidence type="ECO:0008006" key="3">
    <source>
        <dbReference type="Google" id="ProtNLM"/>
    </source>
</evidence>
<reference evidence="1 2" key="2">
    <citation type="submission" date="2010-03" db="EMBL/GenBank/DDBJ databases">
        <authorList>
            <person name="Pajon A."/>
        </authorList>
    </citation>
    <scope>NUCLEOTIDE SEQUENCE [LARGE SCALE GENOMIC DNA]</scope>
    <source>
        <strain evidence="2">L2-6</strain>
    </source>
</reference>
<sequence length="67" mass="7612">MFNRDLFRAKCIEHGIRTQDAAQIMGINPATLSRKMGGQSDFTRNEIQLFRAALHLTPQETDAIFFA</sequence>
<dbReference type="RefSeq" id="WP_015564041.1">
    <property type="nucleotide sequence ID" value="NC_021042.1"/>
</dbReference>
<name>D4K459_9FIRM</name>
<dbReference type="KEGG" id="fpr:FP2_06860"/>
<reference evidence="1 2" key="1">
    <citation type="submission" date="2010-03" db="EMBL/GenBank/DDBJ databases">
        <title>The genome sequence of Faecalibacterium prausnitzii L2/6.</title>
        <authorList>
            <consortium name="metaHIT consortium -- http://www.metahit.eu/"/>
            <person name="Pajon A."/>
            <person name="Turner K."/>
            <person name="Parkhill J."/>
            <person name="Duncan S."/>
            <person name="Flint H."/>
        </authorList>
    </citation>
    <scope>NUCLEOTIDE SEQUENCE [LARGE SCALE GENOMIC DNA]</scope>
    <source>
        <strain evidence="2">L2-6</strain>
    </source>
</reference>
<dbReference type="eggNOG" id="ENOG5033BYE">
    <property type="taxonomic scope" value="Bacteria"/>
</dbReference>
<organism evidence="1 2">
    <name type="scientific">Faecalibacterium prausnitzii L2-6</name>
    <dbReference type="NCBI Taxonomy" id="718252"/>
    <lineage>
        <taxon>Bacteria</taxon>
        <taxon>Bacillati</taxon>
        <taxon>Bacillota</taxon>
        <taxon>Clostridia</taxon>
        <taxon>Eubacteriales</taxon>
        <taxon>Oscillospiraceae</taxon>
        <taxon>Faecalibacterium</taxon>
    </lineage>
</organism>
<dbReference type="GO" id="GO:0003677">
    <property type="term" value="F:DNA binding"/>
    <property type="evidence" value="ECO:0007669"/>
    <property type="project" value="InterPro"/>
</dbReference>
<dbReference type="PATRIC" id="fig|718252.3.peg.1981"/>
<dbReference type="EMBL" id="FP929045">
    <property type="protein sequence ID" value="CBK98302.1"/>
    <property type="molecule type" value="Genomic_DNA"/>
</dbReference>
<dbReference type="CDD" id="cd00093">
    <property type="entry name" value="HTH_XRE"/>
    <property type="match status" value="1"/>
</dbReference>
<evidence type="ECO:0000313" key="1">
    <source>
        <dbReference type="EMBL" id="CBK98302.1"/>
    </source>
</evidence>
<dbReference type="SUPFAM" id="SSF47413">
    <property type="entry name" value="lambda repressor-like DNA-binding domains"/>
    <property type="match status" value="1"/>
</dbReference>
<dbReference type="InterPro" id="IPR001387">
    <property type="entry name" value="Cro/C1-type_HTH"/>
</dbReference>
<evidence type="ECO:0000313" key="2">
    <source>
        <dbReference type="Proteomes" id="UP000008804"/>
    </source>
</evidence>
<gene>
    <name evidence="1" type="ORF">FP2_06860</name>
</gene>
<dbReference type="BioCyc" id="FPRA718252:G1375-580-MONOMER"/>
<dbReference type="STRING" id="718252.FP2_06860"/>
<dbReference type="InterPro" id="IPR010982">
    <property type="entry name" value="Lambda_DNA-bd_dom_sf"/>
</dbReference>
<keyword evidence="2" id="KW-1185">Reference proteome</keyword>
<dbReference type="HOGENOM" id="CLU_066192_46_8_9"/>
<dbReference type="Proteomes" id="UP000008804">
    <property type="component" value="Chromosome"/>
</dbReference>
<proteinExistence type="predicted"/>
<protein>
    <recommendedName>
        <fullName evidence="3">HTH cro/C1-type domain-containing protein</fullName>
    </recommendedName>
</protein>
<accession>D4K459</accession>